<reference evidence="1 2" key="1">
    <citation type="submission" date="2013-02" db="EMBL/GenBank/DDBJ databases">
        <authorList>
            <person name="Harkins D.M."/>
            <person name="Durkin A.S."/>
            <person name="Brinkac L.M."/>
            <person name="Haft D.H."/>
            <person name="Selengut J.D."/>
            <person name="Sanka R."/>
            <person name="DePew J."/>
            <person name="Purushe J."/>
            <person name="Picardeau M."/>
            <person name="Werts C."/>
            <person name="Goarant C."/>
            <person name="Vinetz J.M."/>
            <person name="Sutton G.G."/>
            <person name="Nierman W.C."/>
            <person name="Fouts D.E."/>
        </authorList>
    </citation>
    <scope>NUCLEOTIDE SEQUENCE [LARGE SCALE GENOMIC DNA]</scope>
    <source>
        <strain evidence="1 2">200703203</strain>
    </source>
</reference>
<dbReference type="BioCyc" id="LINT1085541:G11IQ-3163-MONOMER"/>
<proteinExistence type="predicted"/>
<comment type="caution">
    <text evidence="1">The sequence shown here is derived from an EMBL/GenBank/DDBJ whole genome shotgun (WGS) entry which is preliminary data.</text>
</comment>
<evidence type="ECO:0000313" key="1">
    <source>
        <dbReference type="EMBL" id="EMY25408.1"/>
    </source>
</evidence>
<accession>N1UGK2</accession>
<dbReference type="EMBL" id="AHNY02000135">
    <property type="protein sequence ID" value="EMY25408.1"/>
    <property type="molecule type" value="Genomic_DNA"/>
</dbReference>
<dbReference type="AlphaFoldDB" id="N1UGK2"/>
<sequence>MYLHQMSLRRSNLYRFLRLFFKKFLKRFYFEKIQSSKERFFTKVERLNSMGIFVKSRIIILNIEFLHKIVVW</sequence>
<name>N1UGK2_LEPIR</name>
<dbReference type="Proteomes" id="UP000012220">
    <property type="component" value="Unassembled WGS sequence"/>
</dbReference>
<organism evidence="1 2">
    <name type="scientific">Leptospira interrogans serovar Australis str. 200703203</name>
    <dbReference type="NCBI Taxonomy" id="1085541"/>
    <lineage>
        <taxon>Bacteria</taxon>
        <taxon>Pseudomonadati</taxon>
        <taxon>Spirochaetota</taxon>
        <taxon>Spirochaetia</taxon>
        <taxon>Leptospirales</taxon>
        <taxon>Leptospiraceae</taxon>
        <taxon>Leptospira</taxon>
    </lineage>
</organism>
<gene>
    <name evidence="1" type="ORF">LEP1GSC115_4037</name>
</gene>
<protein>
    <submittedName>
        <fullName evidence="1">Uncharacterized protein</fullName>
    </submittedName>
</protein>
<evidence type="ECO:0000313" key="2">
    <source>
        <dbReference type="Proteomes" id="UP000012220"/>
    </source>
</evidence>